<name>A0A813DQT1_POLGL</name>
<feature type="compositionally biased region" description="Low complexity" evidence="6">
    <location>
        <begin position="15"/>
        <end position="29"/>
    </location>
</feature>
<feature type="domain" description="C3H1-type" evidence="7">
    <location>
        <begin position="162"/>
        <end position="189"/>
    </location>
</feature>
<protein>
    <recommendedName>
        <fullName evidence="7">C3H1-type domain-containing protein</fullName>
    </recommendedName>
</protein>
<organism evidence="8 9">
    <name type="scientific">Polarella glacialis</name>
    <name type="common">Dinoflagellate</name>
    <dbReference type="NCBI Taxonomy" id="89957"/>
    <lineage>
        <taxon>Eukaryota</taxon>
        <taxon>Sar</taxon>
        <taxon>Alveolata</taxon>
        <taxon>Dinophyceae</taxon>
        <taxon>Suessiales</taxon>
        <taxon>Suessiaceae</taxon>
        <taxon>Polarella</taxon>
    </lineage>
</organism>
<keyword evidence="9" id="KW-1185">Reference proteome</keyword>
<feature type="domain" description="C3H1-type" evidence="7">
    <location>
        <begin position="319"/>
        <end position="347"/>
    </location>
</feature>
<dbReference type="AlphaFoldDB" id="A0A813DQT1"/>
<feature type="region of interest" description="Disordered" evidence="6">
    <location>
        <begin position="396"/>
        <end position="420"/>
    </location>
</feature>
<dbReference type="GO" id="GO:0008270">
    <property type="term" value="F:zinc ion binding"/>
    <property type="evidence" value="ECO:0007669"/>
    <property type="project" value="UniProtKB-KW"/>
</dbReference>
<dbReference type="Gene3D" id="4.10.1000.10">
    <property type="entry name" value="Zinc finger, CCCH-type"/>
    <property type="match status" value="4"/>
</dbReference>
<dbReference type="PANTHER" id="PTHR12547:SF18">
    <property type="entry name" value="PROTEIN TIS11"/>
    <property type="match status" value="1"/>
</dbReference>
<evidence type="ECO:0000256" key="4">
    <source>
        <dbReference type="ARBA" id="ARBA00022833"/>
    </source>
</evidence>
<keyword evidence="4 5" id="KW-0862">Zinc</keyword>
<dbReference type="Proteomes" id="UP000654075">
    <property type="component" value="Unassembled WGS sequence"/>
</dbReference>
<dbReference type="InterPro" id="IPR000571">
    <property type="entry name" value="Znf_CCCH"/>
</dbReference>
<proteinExistence type="predicted"/>
<reference evidence="8" key="1">
    <citation type="submission" date="2021-02" db="EMBL/GenBank/DDBJ databases">
        <authorList>
            <person name="Dougan E. K."/>
            <person name="Rhodes N."/>
            <person name="Thang M."/>
            <person name="Chan C."/>
        </authorList>
    </citation>
    <scope>NUCLEOTIDE SEQUENCE</scope>
</reference>
<feature type="domain" description="C3H1-type" evidence="7">
    <location>
        <begin position="285"/>
        <end position="311"/>
    </location>
</feature>
<keyword evidence="2" id="KW-0677">Repeat</keyword>
<evidence type="ECO:0000256" key="5">
    <source>
        <dbReference type="PROSITE-ProRule" id="PRU00723"/>
    </source>
</evidence>
<feature type="zinc finger region" description="C3H1-type" evidence="5">
    <location>
        <begin position="126"/>
        <end position="153"/>
    </location>
</feature>
<dbReference type="InterPro" id="IPR036855">
    <property type="entry name" value="Znf_CCCH_sf"/>
</dbReference>
<dbReference type="InterPro" id="IPR045877">
    <property type="entry name" value="ZFP36-like"/>
</dbReference>
<feature type="compositionally biased region" description="Basic and acidic residues" evidence="6">
    <location>
        <begin position="402"/>
        <end position="414"/>
    </location>
</feature>
<gene>
    <name evidence="8" type="ORF">PGLA1383_LOCUS7672</name>
</gene>
<accession>A0A813DQT1</accession>
<feature type="region of interest" description="Disordered" evidence="6">
    <location>
        <begin position="226"/>
        <end position="266"/>
    </location>
</feature>
<dbReference type="SUPFAM" id="SSF90229">
    <property type="entry name" value="CCCH zinc finger"/>
    <property type="match status" value="4"/>
</dbReference>
<evidence type="ECO:0000256" key="3">
    <source>
        <dbReference type="ARBA" id="ARBA00022771"/>
    </source>
</evidence>
<dbReference type="PROSITE" id="PS50103">
    <property type="entry name" value="ZF_C3H1"/>
    <property type="match status" value="4"/>
</dbReference>
<feature type="zinc finger region" description="C3H1-type" evidence="5">
    <location>
        <begin position="285"/>
        <end position="311"/>
    </location>
</feature>
<feature type="region of interest" description="Disordered" evidence="6">
    <location>
        <begin position="1"/>
        <end position="32"/>
    </location>
</feature>
<evidence type="ECO:0000256" key="6">
    <source>
        <dbReference type="SAM" id="MobiDB-lite"/>
    </source>
</evidence>
<dbReference type="OrthoDB" id="415459at2759"/>
<evidence type="ECO:0000259" key="7">
    <source>
        <dbReference type="PROSITE" id="PS50103"/>
    </source>
</evidence>
<feature type="region of interest" description="Disordered" evidence="6">
    <location>
        <begin position="77"/>
        <end position="115"/>
    </location>
</feature>
<dbReference type="SMART" id="SM00356">
    <property type="entry name" value="ZnF_C3H1"/>
    <property type="match status" value="4"/>
</dbReference>
<evidence type="ECO:0000313" key="8">
    <source>
        <dbReference type="EMBL" id="CAE8588890.1"/>
    </source>
</evidence>
<comment type="caution">
    <text evidence="8">The sequence shown here is derived from an EMBL/GenBank/DDBJ whole genome shotgun (WGS) entry which is preliminary data.</text>
</comment>
<evidence type="ECO:0000256" key="1">
    <source>
        <dbReference type="ARBA" id="ARBA00022723"/>
    </source>
</evidence>
<keyword evidence="3 5" id="KW-0863">Zinc-finger</keyword>
<evidence type="ECO:0000256" key="2">
    <source>
        <dbReference type="ARBA" id="ARBA00022737"/>
    </source>
</evidence>
<evidence type="ECO:0000313" key="9">
    <source>
        <dbReference type="Proteomes" id="UP000654075"/>
    </source>
</evidence>
<dbReference type="EMBL" id="CAJNNV010003366">
    <property type="protein sequence ID" value="CAE8588890.1"/>
    <property type="molecule type" value="Genomic_DNA"/>
</dbReference>
<keyword evidence="1 5" id="KW-0479">Metal-binding</keyword>
<dbReference type="Pfam" id="PF14608">
    <property type="entry name" value="zf-CCCH_2"/>
    <property type="match status" value="2"/>
</dbReference>
<feature type="zinc finger region" description="C3H1-type" evidence="5">
    <location>
        <begin position="162"/>
        <end position="189"/>
    </location>
</feature>
<dbReference type="Pfam" id="PF00642">
    <property type="entry name" value="zf-CCCH"/>
    <property type="match status" value="2"/>
</dbReference>
<sequence>MSSLDMEYGMERSHNNSNNNDNNNNNNSSGDFFNQGGGEIGFHGLVSLRDFAILNNSDNNNKNNNNNNNNSLVSVRDGAREARKPSHFKLQQQQQQQEEEEEEQQQQPVYAGTGTDLQVQVGKEINKRTRFCKFFSQGKCSRGEGCSFAHYTEQLRQRPDVLKTSLCHAYTEFGICAAGSACKFAHGVGELRRPVLGGERLAAESKTMETFSALSLDSETHEELGECGHAKNSNNNNNDALGFGDQTLDSESASTMSSESPKGKDRAIHRLKAQTQSGRPMQAHLKTRYCKFFREGRCLRGELCMFAHAKQDIRPEPYLFRTSPCFDFLRHGSCRVGDDCKFAHSLEDLRGNELTGRKDSGMLGAPASTDLSDYLPQASFLSQTSSESVGSLRTYIPSAQDDDNHNNKWHDESSMRSSTADVEQFNMASNNGSSDDAQVRATLELMVEAQPSRVQATHFASRRLNNNNNSNSNSNSSIIEELLASRVSSISI</sequence>
<dbReference type="GO" id="GO:0003729">
    <property type="term" value="F:mRNA binding"/>
    <property type="evidence" value="ECO:0007669"/>
    <property type="project" value="InterPro"/>
</dbReference>
<feature type="domain" description="C3H1-type" evidence="7">
    <location>
        <begin position="126"/>
        <end position="153"/>
    </location>
</feature>
<feature type="compositionally biased region" description="Low complexity" evidence="6">
    <location>
        <begin position="250"/>
        <end position="260"/>
    </location>
</feature>
<feature type="zinc finger region" description="C3H1-type" evidence="5">
    <location>
        <begin position="319"/>
        <end position="347"/>
    </location>
</feature>
<dbReference type="PANTHER" id="PTHR12547">
    <property type="entry name" value="CCCH ZINC FINGER/TIS11-RELATED"/>
    <property type="match status" value="1"/>
</dbReference>